<evidence type="ECO:0000313" key="1">
    <source>
        <dbReference type="EMBL" id="GFY50108.1"/>
    </source>
</evidence>
<keyword evidence="2" id="KW-1185">Reference proteome</keyword>
<dbReference type="OrthoDB" id="6431562at2759"/>
<comment type="caution">
    <text evidence="1">The sequence shown here is derived from an EMBL/GenBank/DDBJ whole genome shotgun (WGS) entry which is preliminary data.</text>
</comment>
<accession>A0A8X6XAF8</accession>
<dbReference type="Proteomes" id="UP000886998">
    <property type="component" value="Unassembled WGS sequence"/>
</dbReference>
<organism evidence="1 2">
    <name type="scientific">Trichonephila inaurata madagascariensis</name>
    <dbReference type="NCBI Taxonomy" id="2747483"/>
    <lineage>
        <taxon>Eukaryota</taxon>
        <taxon>Metazoa</taxon>
        <taxon>Ecdysozoa</taxon>
        <taxon>Arthropoda</taxon>
        <taxon>Chelicerata</taxon>
        <taxon>Arachnida</taxon>
        <taxon>Araneae</taxon>
        <taxon>Araneomorphae</taxon>
        <taxon>Entelegynae</taxon>
        <taxon>Araneoidea</taxon>
        <taxon>Nephilidae</taxon>
        <taxon>Trichonephila</taxon>
        <taxon>Trichonephila inaurata</taxon>
    </lineage>
</organism>
<proteinExistence type="predicted"/>
<protein>
    <submittedName>
        <fullName evidence="1">Uncharacterized protein</fullName>
    </submittedName>
</protein>
<sequence>MFMEFWKRKQATLAWEWNLADLDYGMTPEYLTLKSLTTPFLASLSTNDIGSSDRNGRSLVNFVRDMPAPTDGQQLITGGLRLFFPFLVGLL</sequence>
<dbReference type="AlphaFoldDB" id="A0A8X6XAF8"/>
<dbReference type="EMBL" id="BMAV01007324">
    <property type="protein sequence ID" value="GFY50108.1"/>
    <property type="molecule type" value="Genomic_DNA"/>
</dbReference>
<gene>
    <name evidence="1" type="ORF">TNIN_488521</name>
</gene>
<evidence type="ECO:0000313" key="2">
    <source>
        <dbReference type="Proteomes" id="UP000886998"/>
    </source>
</evidence>
<reference evidence="1" key="1">
    <citation type="submission" date="2020-08" db="EMBL/GenBank/DDBJ databases">
        <title>Multicomponent nature underlies the extraordinary mechanical properties of spider dragline silk.</title>
        <authorList>
            <person name="Kono N."/>
            <person name="Nakamura H."/>
            <person name="Mori M."/>
            <person name="Yoshida Y."/>
            <person name="Ohtoshi R."/>
            <person name="Malay A.D."/>
            <person name="Moran D.A.P."/>
            <person name="Tomita M."/>
            <person name="Numata K."/>
            <person name="Arakawa K."/>
        </authorList>
    </citation>
    <scope>NUCLEOTIDE SEQUENCE</scope>
</reference>
<name>A0A8X6XAF8_9ARAC</name>